<reference evidence="2 3" key="1">
    <citation type="journal article" date="2010" name="Int. J. Syst. Evol. Microbiol.">
        <title>Sphingopyxis bauzanensis sp. nov., a psychrophilic bacterium isolated from soil.</title>
        <authorList>
            <person name="Zhang D.C."/>
            <person name="Liu H.C."/>
            <person name="Xin Y.H."/>
            <person name="Zhou Y.G."/>
            <person name="Schinner F."/>
            <person name="Margesin R."/>
        </authorList>
    </citation>
    <scope>NUCLEOTIDE SEQUENCE [LARGE SCALE GENOMIC DNA]</scope>
    <source>
        <strain evidence="2 3">DSM 22271</strain>
    </source>
</reference>
<dbReference type="AlphaFoldDB" id="A0A246JZT8"/>
<dbReference type="EMBL" id="NISK01000001">
    <property type="protein sequence ID" value="OWQ98750.1"/>
    <property type="molecule type" value="Genomic_DNA"/>
</dbReference>
<feature type="region of interest" description="Disordered" evidence="1">
    <location>
        <begin position="10"/>
        <end position="48"/>
    </location>
</feature>
<evidence type="ECO:0000256" key="1">
    <source>
        <dbReference type="SAM" id="MobiDB-lite"/>
    </source>
</evidence>
<evidence type="ECO:0000313" key="2">
    <source>
        <dbReference type="EMBL" id="OWQ98750.1"/>
    </source>
</evidence>
<keyword evidence="3" id="KW-1185">Reference proteome</keyword>
<organism evidence="2 3">
    <name type="scientific">Sphingopyxis bauzanensis</name>
    <dbReference type="NCBI Taxonomy" id="651663"/>
    <lineage>
        <taxon>Bacteria</taxon>
        <taxon>Pseudomonadati</taxon>
        <taxon>Pseudomonadota</taxon>
        <taxon>Alphaproteobacteria</taxon>
        <taxon>Sphingomonadales</taxon>
        <taxon>Sphingomonadaceae</taxon>
        <taxon>Sphingopyxis</taxon>
    </lineage>
</organism>
<proteinExistence type="predicted"/>
<name>A0A246JZT8_9SPHN</name>
<evidence type="ECO:0000313" key="3">
    <source>
        <dbReference type="Proteomes" id="UP000197361"/>
    </source>
</evidence>
<dbReference type="Proteomes" id="UP000197361">
    <property type="component" value="Unassembled WGS sequence"/>
</dbReference>
<accession>A0A246JZT8</accession>
<comment type="caution">
    <text evidence="2">The sequence shown here is derived from an EMBL/GenBank/DDBJ whole genome shotgun (WGS) entry which is preliminary data.</text>
</comment>
<sequence>MIFFLSFHHTRPRTAGRAARKGDGTALKDGAHPQGRNAVEEPTRSGGLRTVRAVPQPCADCHAVRGRPTTSAAAL</sequence>
<protein>
    <submittedName>
        <fullName evidence="2">Uncharacterized protein</fullName>
    </submittedName>
</protein>
<gene>
    <name evidence="2" type="ORF">CDQ92_00595</name>
</gene>